<dbReference type="SUPFAM" id="SSF51445">
    <property type="entry name" value="(Trans)glycosidases"/>
    <property type="match status" value="1"/>
</dbReference>
<accession>A0A427XD41</accession>
<dbReference type="GeneID" id="39589887"/>
<evidence type="ECO:0000256" key="3">
    <source>
        <dbReference type="ARBA" id="ARBA00023295"/>
    </source>
</evidence>
<name>A0A427XD41_9TREE</name>
<reference evidence="5 6" key="1">
    <citation type="submission" date="2018-11" db="EMBL/GenBank/DDBJ databases">
        <title>Genome sequence of Apiotrichum porosum DSM 27194.</title>
        <authorList>
            <person name="Aliyu H."/>
            <person name="Gorte O."/>
            <person name="Ochsenreither K."/>
        </authorList>
    </citation>
    <scope>NUCLEOTIDE SEQUENCE [LARGE SCALE GENOMIC DNA]</scope>
    <source>
        <strain evidence="5 6">DSM 27194</strain>
    </source>
</reference>
<dbReference type="PRINTS" id="PR00131">
    <property type="entry name" value="GLHYDRLASE1"/>
</dbReference>
<dbReference type="InterPro" id="IPR033132">
    <property type="entry name" value="GH_1_N_CS"/>
</dbReference>
<evidence type="ECO:0000313" key="5">
    <source>
        <dbReference type="EMBL" id="RSH76766.1"/>
    </source>
</evidence>
<dbReference type="RefSeq" id="XP_028471913.1">
    <property type="nucleotide sequence ID" value="XM_028620871.1"/>
</dbReference>
<keyword evidence="2" id="KW-0378">Hydrolase</keyword>
<dbReference type="PANTHER" id="PTHR10353:SF36">
    <property type="entry name" value="LP05116P"/>
    <property type="match status" value="1"/>
</dbReference>
<keyword evidence="6" id="KW-1185">Reference proteome</keyword>
<comment type="similarity">
    <text evidence="1 4">Belongs to the glycosyl hydrolase 1 family.</text>
</comment>
<sequence>MTAIEYSSKAKEVLNDGELQSVLPREFLYGAASASFQIEGGAHLDNKSSSVWDTWTRTMPFSGEQACDSYHRFRDDVALLKQYGFNSYRFSLSWPRILPHGKAGSPVNQAGMKYYSDLIDALLEAGITPVVTLFHWDLPQCLADEYDGFRSHRDIIRDFSAYARICFEYLGDRVKHWITINEPQIFTLFNGVALLKDSWRPIQDYAIFARSLILCHAHAYRLYKAEFAAQQKGIIGITLNCDWVEPFDESEKSISGAQLRLDWNLSLFADPIYLGRCNETMQHELGEYKLNFTPDDWQVVAHSSDFTCWTDGERVPSEGAHAFIIGFGCTNQIFEKDGKPLGTTGHMGHPVDAPWGFRKLLRYVNERYIRDTGMAIMVTENGMSVANEAQASRVDQINDVVRQEYYAGYIRELVQAVRDDGILISGYMAWSLLDNLEWVWGYEPRYGLTIVDHENAFRRIPKHSAYLLRDIFRQVIRRSD</sequence>
<dbReference type="Proteomes" id="UP000279236">
    <property type="component" value="Unassembled WGS sequence"/>
</dbReference>
<dbReference type="STRING" id="105984.A0A427XD41"/>
<dbReference type="Gene3D" id="3.20.20.80">
    <property type="entry name" value="Glycosidases"/>
    <property type="match status" value="1"/>
</dbReference>
<comment type="caution">
    <text evidence="5">The sequence shown here is derived from an EMBL/GenBank/DDBJ whole genome shotgun (WGS) entry which is preliminary data.</text>
</comment>
<organism evidence="5 6">
    <name type="scientific">Apiotrichum porosum</name>
    <dbReference type="NCBI Taxonomy" id="105984"/>
    <lineage>
        <taxon>Eukaryota</taxon>
        <taxon>Fungi</taxon>
        <taxon>Dikarya</taxon>
        <taxon>Basidiomycota</taxon>
        <taxon>Agaricomycotina</taxon>
        <taxon>Tremellomycetes</taxon>
        <taxon>Trichosporonales</taxon>
        <taxon>Trichosporonaceae</taxon>
        <taxon>Apiotrichum</taxon>
    </lineage>
</organism>
<dbReference type="GO" id="GO:0005975">
    <property type="term" value="P:carbohydrate metabolic process"/>
    <property type="evidence" value="ECO:0007669"/>
    <property type="project" value="InterPro"/>
</dbReference>
<evidence type="ECO:0000313" key="6">
    <source>
        <dbReference type="Proteomes" id="UP000279236"/>
    </source>
</evidence>
<evidence type="ECO:0000256" key="2">
    <source>
        <dbReference type="ARBA" id="ARBA00022801"/>
    </source>
</evidence>
<gene>
    <name evidence="5" type="ORF">EHS24_005344</name>
</gene>
<dbReference type="PANTHER" id="PTHR10353">
    <property type="entry name" value="GLYCOSYL HYDROLASE"/>
    <property type="match status" value="1"/>
</dbReference>
<dbReference type="AlphaFoldDB" id="A0A427XD41"/>
<dbReference type="Pfam" id="PF00232">
    <property type="entry name" value="Glyco_hydro_1"/>
    <property type="match status" value="1"/>
</dbReference>
<dbReference type="EMBL" id="RSCE01000021">
    <property type="protein sequence ID" value="RSH76766.1"/>
    <property type="molecule type" value="Genomic_DNA"/>
</dbReference>
<dbReference type="InterPro" id="IPR017853">
    <property type="entry name" value="GH"/>
</dbReference>
<evidence type="ECO:0008006" key="7">
    <source>
        <dbReference type="Google" id="ProtNLM"/>
    </source>
</evidence>
<dbReference type="InterPro" id="IPR001360">
    <property type="entry name" value="Glyco_hydro_1"/>
</dbReference>
<keyword evidence="3" id="KW-0326">Glycosidase</keyword>
<dbReference type="GO" id="GO:0008422">
    <property type="term" value="F:beta-glucosidase activity"/>
    <property type="evidence" value="ECO:0007669"/>
    <property type="project" value="TreeGrafter"/>
</dbReference>
<protein>
    <recommendedName>
        <fullName evidence="7">Beta-glucosidase 1B</fullName>
    </recommendedName>
</protein>
<dbReference type="OrthoDB" id="65569at2759"/>
<evidence type="ECO:0000256" key="1">
    <source>
        <dbReference type="ARBA" id="ARBA00010838"/>
    </source>
</evidence>
<evidence type="ECO:0000256" key="4">
    <source>
        <dbReference type="RuleBase" id="RU003690"/>
    </source>
</evidence>
<dbReference type="PROSITE" id="PS00653">
    <property type="entry name" value="GLYCOSYL_HYDROL_F1_2"/>
    <property type="match status" value="1"/>
</dbReference>
<proteinExistence type="inferred from homology"/>